<organism evidence="3">
    <name type="scientific">marine metagenome</name>
    <dbReference type="NCBI Taxonomy" id="408172"/>
    <lineage>
        <taxon>unclassified sequences</taxon>
        <taxon>metagenomes</taxon>
        <taxon>ecological metagenomes</taxon>
    </lineage>
</organism>
<dbReference type="EMBL" id="UINC01079701">
    <property type="protein sequence ID" value="SVC21956.1"/>
    <property type="molecule type" value="Genomic_DNA"/>
</dbReference>
<name>A0A382KD65_9ZZZZ</name>
<accession>A0A382KD65</accession>
<protein>
    <submittedName>
        <fullName evidence="3">Uncharacterized protein</fullName>
    </submittedName>
</protein>
<feature type="non-terminal residue" evidence="3">
    <location>
        <position position="136"/>
    </location>
</feature>
<evidence type="ECO:0000256" key="1">
    <source>
        <dbReference type="SAM" id="MobiDB-lite"/>
    </source>
</evidence>
<proteinExistence type="predicted"/>
<feature type="region of interest" description="Disordered" evidence="1">
    <location>
        <begin position="25"/>
        <end position="136"/>
    </location>
</feature>
<gene>
    <name evidence="3" type="ORF">METZ01_LOCUS274810</name>
</gene>
<sequence>MGEGYVQLLVIAFFVIITLMDGAARKKRQVAQRRGQVPRPTGPSGTNDEEQFREGSSEKMVPGELWKEMVTLARGGVPTGRTGPPPPPHAESSGPTRTEADRPRTTRGNALEPESPGSTLFLDRNPPVEIQPIAPV</sequence>
<dbReference type="AlphaFoldDB" id="A0A382KD65"/>
<evidence type="ECO:0000313" key="3">
    <source>
        <dbReference type="EMBL" id="SVC21956.1"/>
    </source>
</evidence>
<reference evidence="3" key="1">
    <citation type="submission" date="2018-05" db="EMBL/GenBank/DDBJ databases">
        <authorList>
            <person name="Lanie J.A."/>
            <person name="Ng W.-L."/>
            <person name="Kazmierczak K.M."/>
            <person name="Andrzejewski T.M."/>
            <person name="Davidsen T.M."/>
            <person name="Wayne K.J."/>
            <person name="Tettelin H."/>
            <person name="Glass J.I."/>
            <person name="Rusch D."/>
            <person name="Podicherti R."/>
            <person name="Tsui H.-C.T."/>
            <person name="Winkler M.E."/>
        </authorList>
    </citation>
    <scope>NUCLEOTIDE SEQUENCE</scope>
</reference>
<keyword evidence="2" id="KW-0812">Transmembrane</keyword>
<keyword evidence="2" id="KW-1133">Transmembrane helix</keyword>
<keyword evidence="2" id="KW-0472">Membrane</keyword>
<evidence type="ECO:0000256" key="2">
    <source>
        <dbReference type="SAM" id="Phobius"/>
    </source>
</evidence>
<feature type="transmembrane region" description="Helical" evidence="2">
    <location>
        <begin position="6"/>
        <end position="24"/>
    </location>
</feature>